<evidence type="ECO:0000313" key="2">
    <source>
        <dbReference type="Proteomes" id="UP000245391"/>
    </source>
</evidence>
<reference evidence="2" key="1">
    <citation type="submission" date="2018-05" db="EMBL/GenBank/DDBJ databases">
        <title>Pedobacter paludis sp. nov., isolated from wetland soil.</title>
        <authorList>
            <person name="Zhang Y."/>
        </authorList>
    </citation>
    <scope>NUCLEOTIDE SEQUENCE [LARGE SCALE GENOMIC DNA]</scope>
    <source>
        <strain evidence="2">R-8</strain>
    </source>
</reference>
<sequence length="59" mass="6766">MPKLSVFDGEIDIANSNRVWWLLINDDFGFLLDDCYIVVLLPLENSPNSKVQLSQANKR</sequence>
<protein>
    <submittedName>
        <fullName evidence="1">Uncharacterized protein</fullName>
    </submittedName>
</protein>
<comment type="caution">
    <text evidence="1">The sequence shown here is derived from an EMBL/GenBank/DDBJ whole genome shotgun (WGS) entry which is preliminary data.</text>
</comment>
<gene>
    <name evidence="1" type="ORF">DF947_04325</name>
</gene>
<name>A0A317F3T9_9SPHI</name>
<dbReference type="AlphaFoldDB" id="A0A317F3T9"/>
<proteinExistence type="predicted"/>
<keyword evidence="2" id="KW-1185">Reference proteome</keyword>
<dbReference type="EMBL" id="QGNY01000001">
    <property type="protein sequence ID" value="PWS33841.1"/>
    <property type="molecule type" value="Genomic_DNA"/>
</dbReference>
<organism evidence="1 2">
    <name type="scientific">Pedobacter paludis</name>
    <dbReference type="NCBI Taxonomy" id="2203212"/>
    <lineage>
        <taxon>Bacteria</taxon>
        <taxon>Pseudomonadati</taxon>
        <taxon>Bacteroidota</taxon>
        <taxon>Sphingobacteriia</taxon>
        <taxon>Sphingobacteriales</taxon>
        <taxon>Sphingobacteriaceae</taxon>
        <taxon>Pedobacter</taxon>
    </lineage>
</organism>
<accession>A0A317F3T9</accession>
<evidence type="ECO:0000313" key="1">
    <source>
        <dbReference type="EMBL" id="PWS33841.1"/>
    </source>
</evidence>
<dbReference type="Proteomes" id="UP000245391">
    <property type="component" value="Unassembled WGS sequence"/>
</dbReference>